<dbReference type="InterPro" id="IPR027383">
    <property type="entry name" value="Znf_put"/>
</dbReference>
<dbReference type="RefSeq" id="WP_150370906.1">
    <property type="nucleotide sequence ID" value="NZ_CP044065.1"/>
</dbReference>
<gene>
    <name evidence="2" type="ORF">FOB72_01420</name>
</gene>
<name>A0A5P2GZT3_9BURK</name>
<dbReference type="OrthoDB" id="191790at2"/>
<accession>A0A5P2GZT3</accession>
<dbReference type="Proteomes" id="UP000322822">
    <property type="component" value="Chromosome 1"/>
</dbReference>
<dbReference type="Pfam" id="PF13490">
    <property type="entry name" value="zf-HC2"/>
    <property type="match status" value="1"/>
</dbReference>
<evidence type="ECO:0000313" key="3">
    <source>
        <dbReference type="Proteomes" id="UP000322822"/>
    </source>
</evidence>
<feature type="domain" description="Putative zinc-finger" evidence="1">
    <location>
        <begin position="3"/>
        <end position="36"/>
    </location>
</feature>
<evidence type="ECO:0000259" key="1">
    <source>
        <dbReference type="Pfam" id="PF13490"/>
    </source>
</evidence>
<proteinExistence type="predicted"/>
<protein>
    <recommendedName>
        <fullName evidence="1">Putative zinc-finger domain-containing protein</fullName>
    </recommendedName>
</protein>
<sequence>MNCNEARQLLEVCADGEIGAGDSVRLEHHLEDCSDCVEMLGGLRTLRKLVRDGAVYFDTCGE</sequence>
<reference evidence="2 3" key="1">
    <citation type="submission" date="2019-09" db="EMBL/GenBank/DDBJ databases">
        <title>FDA dAtabase for Regulatory Grade micrObial Sequences (FDA-ARGOS): Supporting development and validation of Infectious Disease Dx tests.</title>
        <authorList>
            <person name="Sciortino C."/>
            <person name="Tallon L."/>
            <person name="Sadzewicz L."/>
            <person name="Vavikolanu K."/>
            <person name="Mehta A."/>
            <person name="Aluvathingal J."/>
            <person name="Nadendla S."/>
            <person name="Nandy P."/>
            <person name="Geyer C."/>
            <person name="Yan Y."/>
            <person name="Sichtig H."/>
        </authorList>
    </citation>
    <scope>NUCLEOTIDE SEQUENCE [LARGE SCALE GENOMIC DNA]</scope>
    <source>
        <strain evidence="2 3">FDAARGOS_664</strain>
    </source>
</reference>
<dbReference type="EMBL" id="CP044065">
    <property type="protein sequence ID" value="QET00825.1"/>
    <property type="molecule type" value="Genomic_DNA"/>
</dbReference>
<organism evidence="2 3">
    <name type="scientific">Cupriavidus pauculus</name>
    <dbReference type="NCBI Taxonomy" id="82633"/>
    <lineage>
        <taxon>Bacteria</taxon>
        <taxon>Pseudomonadati</taxon>
        <taxon>Pseudomonadota</taxon>
        <taxon>Betaproteobacteria</taxon>
        <taxon>Burkholderiales</taxon>
        <taxon>Burkholderiaceae</taxon>
        <taxon>Cupriavidus</taxon>
    </lineage>
</organism>
<dbReference type="InterPro" id="IPR041916">
    <property type="entry name" value="Anti_sigma_zinc_sf"/>
</dbReference>
<dbReference type="Gene3D" id="1.10.10.1320">
    <property type="entry name" value="Anti-sigma factor, zinc-finger domain"/>
    <property type="match status" value="1"/>
</dbReference>
<evidence type="ECO:0000313" key="2">
    <source>
        <dbReference type="EMBL" id="QET00825.1"/>
    </source>
</evidence>
<dbReference type="AlphaFoldDB" id="A0A5P2GZT3"/>